<keyword evidence="9 12" id="KW-0406">Ion transport</keyword>
<dbReference type="Proteomes" id="UP000327044">
    <property type="component" value="Unassembled WGS sequence"/>
</dbReference>
<organism evidence="16">
    <name type="scientific">Photinus pyralis</name>
    <name type="common">Common eastern firefly</name>
    <name type="synonym">Lampyris pyralis</name>
    <dbReference type="NCBI Taxonomy" id="7054"/>
    <lineage>
        <taxon>Eukaryota</taxon>
        <taxon>Metazoa</taxon>
        <taxon>Ecdysozoa</taxon>
        <taxon>Arthropoda</taxon>
        <taxon>Hexapoda</taxon>
        <taxon>Insecta</taxon>
        <taxon>Pterygota</taxon>
        <taxon>Neoptera</taxon>
        <taxon>Endopterygota</taxon>
        <taxon>Coleoptera</taxon>
        <taxon>Polyphaga</taxon>
        <taxon>Elateriformia</taxon>
        <taxon>Elateroidea</taxon>
        <taxon>Lampyridae</taxon>
        <taxon>Lampyrinae</taxon>
        <taxon>Photinus</taxon>
    </lineage>
</organism>
<evidence type="ECO:0000313" key="17">
    <source>
        <dbReference type="EMBL" id="KAB0799061.1"/>
    </source>
</evidence>
<evidence type="ECO:0000256" key="1">
    <source>
        <dbReference type="ARBA" id="ARBA00004141"/>
    </source>
</evidence>
<gene>
    <name evidence="17" type="ORF">PPYR_06941</name>
</gene>
<dbReference type="SUPFAM" id="SSF81324">
    <property type="entry name" value="Voltage-gated potassium channels"/>
    <property type="match status" value="2"/>
</dbReference>
<evidence type="ECO:0000313" key="16">
    <source>
        <dbReference type="EMBL" id="JAV94782.1"/>
    </source>
</evidence>
<dbReference type="Gene3D" id="1.10.287.70">
    <property type="match status" value="1"/>
</dbReference>
<feature type="transmembrane region" description="Helical" evidence="14">
    <location>
        <begin position="93"/>
        <end position="112"/>
    </location>
</feature>
<comment type="similarity">
    <text evidence="2 12">Belongs to the two pore domain potassium channel (TC 1.A.1.8) family.</text>
</comment>
<evidence type="ECO:0000313" key="18">
    <source>
        <dbReference type="Proteomes" id="UP000327044"/>
    </source>
</evidence>
<dbReference type="AlphaFoldDB" id="A0A1Y1NA30"/>
<accession>A0A1Y1NA30</accession>
<dbReference type="EMBL" id="GEZM01008441">
    <property type="protein sequence ID" value="JAV94782.1"/>
    <property type="molecule type" value="Transcribed_RNA"/>
</dbReference>
<evidence type="ECO:0000256" key="8">
    <source>
        <dbReference type="ARBA" id="ARBA00022989"/>
    </source>
</evidence>
<keyword evidence="7" id="KW-0630">Potassium</keyword>
<keyword evidence="5 12" id="KW-0812">Transmembrane</keyword>
<feature type="region of interest" description="Disordered" evidence="13">
    <location>
        <begin position="586"/>
        <end position="680"/>
    </location>
</feature>
<dbReference type="PANTHER" id="PTHR11003">
    <property type="entry name" value="POTASSIUM CHANNEL, SUBFAMILY K"/>
    <property type="match status" value="1"/>
</dbReference>
<proteinExistence type="inferred from homology"/>
<protein>
    <recommendedName>
        <fullName evidence="15">Potassium channel domain-containing protein</fullName>
    </recommendedName>
</protein>
<dbReference type="GO" id="GO:0030322">
    <property type="term" value="P:stabilization of membrane potential"/>
    <property type="evidence" value="ECO:0007669"/>
    <property type="project" value="TreeGrafter"/>
</dbReference>
<feature type="region of interest" description="Disordered" evidence="13">
    <location>
        <begin position="517"/>
        <end position="545"/>
    </location>
</feature>
<feature type="transmembrane region" description="Helical" evidence="14">
    <location>
        <begin position="124"/>
        <end position="145"/>
    </location>
</feature>
<reference evidence="17 18" key="2">
    <citation type="journal article" date="2018" name="Elife">
        <title>Firefly genomes illuminate parallel origins of bioluminescence in beetles.</title>
        <authorList>
            <person name="Fallon T.R."/>
            <person name="Lower S.E."/>
            <person name="Chang C.H."/>
            <person name="Bessho-Uehara M."/>
            <person name="Martin G.J."/>
            <person name="Bewick A.J."/>
            <person name="Behringer M."/>
            <person name="Debat H.J."/>
            <person name="Wong I."/>
            <person name="Day J.C."/>
            <person name="Suvorov A."/>
            <person name="Silva C.J."/>
            <person name="Stanger-Hall K.F."/>
            <person name="Hall D.W."/>
            <person name="Schmitz R.J."/>
            <person name="Nelson D.R."/>
            <person name="Lewis S.M."/>
            <person name="Shigenobu S."/>
            <person name="Bybee S.M."/>
            <person name="Larracuente A.M."/>
            <person name="Oba Y."/>
            <person name="Weng J.K."/>
        </authorList>
    </citation>
    <scope>NUCLEOTIDE SEQUENCE [LARGE SCALE GENOMIC DNA]</scope>
    <source>
        <strain evidence="17">1611_PpyrPB1</strain>
        <tissue evidence="17">Whole body</tissue>
    </source>
</reference>
<keyword evidence="4" id="KW-0633">Potassium transport</keyword>
<feature type="transmembrane region" description="Helical" evidence="14">
    <location>
        <begin position="7"/>
        <end position="25"/>
    </location>
</feature>
<dbReference type="GO" id="GO:0015271">
    <property type="term" value="F:outward rectifier potassium channel activity"/>
    <property type="evidence" value="ECO:0007669"/>
    <property type="project" value="TreeGrafter"/>
</dbReference>
<keyword evidence="6" id="KW-0631">Potassium channel</keyword>
<feature type="domain" description="Potassium channel" evidence="15">
    <location>
        <begin position="89"/>
        <end position="145"/>
    </location>
</feature>
<dbReference type="InParanoid" id="A0A1Y1NA30"/>
<keyword evidence="10 14" id="KW-0472">Membrane</keyword>
<feature type="compositionally biased region" description="Basic and acidic residues" evidence="13">
    <location>
        <begin position="519"/>
        <end position="541"/>
    </location>
</feature>
<dbReference type="GO" id="GO:0022841">
    <property type="term" value="F:potassium ion leak channel activity"/>
    <property type="evidence" value="ECO:0007669"/>
    <property type="project" value="TreeGrafter"/>
</dbReference>
<evidence type="ECO:0000256" key="12">
    <source>
        <dbReference type="RuleBase" id="RU003857"/>
    </source>
</evidence>
<keyword evidence="11 12" id="KW-0407">Ion channel</keyword>
<evidence type="ECO:0000256" key="3">
    <source>
        <dbReference type="ARBA" id="ARBA00022448"/>
    </source>
</evidence>
<evidence type="ECO:0000256" key="13">
    <source>
        <dbReference type="SAM" id="MobiDB-lite"/>
    </source>
</evidence>
<evidence type="ECO:0000259" key="15">
    <source>
        <dbReference type="Pfam" id="PF07885"/>
    </source>
</evidence>
<dbReference type="GO" id="GO:0005886">
    <property type="term" value="C:plasma membrane"/>
    <property type="evidence" value="ECO:0007669"/>
    <property type="project" value="TreeGrafter"/>
</dbReference>
<feature type="compositionally biased region" description="Polar residues" evidence="13">
    <location>
        <begin position="665"/>
        <end position="680"/>
    </location>
</feature>
<dbReference type="EMBL" id="VVIM01000005">
    <property type="protein sequence ID" value="KAB0799061.1"/>
    <property type="molecule type" value="Genomic_DNA"/>
</dbReference>
<dbReference type="Pfam" id="PF07885">
    <property type="entry name" value="Ion_trans_2"/>
    <property type="match status" value="2"/>
</dbReference>
<dbReference type="FunCoup" id="A0A1Y1NA30">
    <property type="interactions" value="9"/>
</dbReference>
<dbReference type="PANTHER" id="PTHR11003:SF352">
    <property type="entry name" value="BCDNA.GH04802-RELATED"/>
    <property type="match status" value="1"/>
</dbReference>
<comment type="subcellular location">
    <subcellularLocation>
        <location evidence="1">Membrane</location>
        <topology evidence="1">Multi-pass membrane protein</topology>
    </subcellularLocation>
</comment>
<sequence>MMSKKQWFVLLCVYVAYLLLGASVFHEVESDKEYREQRENRKERNAIEDLLVRNYVPSKGHPQEEIFEKLVIYCGKPLSANKSDVDPPIRWDYYHSLFFVITVVSTIGYGNLAPTTTLTRIFMIFYAIVGIPMNGMLIINLGDYFGKSFLKLYDRWKTKRVQHALATFGLVGQVVLYLIPGFTFFIFIPSILIMVYEGWPYDVAVHYAFVTLTTIGFGDWVAGTAENDHGETWYMIYKIFLLVWIISGLGYLCMVMGFVARGMRSKKMCAIEHKLAINIKRTNHKIRDELRSIVNEYLLLRVKRVYREKFIYVPNKPQRSQSCPNLTIHSAPESPTISRKRAFSTCAEYDGEISRIQSDSDLERIDKEQTFNPSNAVLEPGQLLLRVANALGNMDTETDDRKSIDDHSYVEGINLFPSKEILATEKYVSNWSIGNERISTMPEKVMRPRAASECKTPVFKRPSTDQNDLTWYGPSATQRLQELREQVKYNQIRHKSLPPFTPSAKPQSLFSRLKNSLKPAKESDKNDDIESQTKQKEKESAFEEPCYAPASRRASIFSVQHEQVLEETSIADFLRALTAITVPEAASETAPLTPSSPNRPRRQPIQSHARRTSLMPISAHHPSQQRRFSLRPETTESEPPPPYYPPDFSNLVAKRAITRSRRSSSLRPGNAASSATSLQRSVLKLKYPITKDIRDTDGKNSSNV</sequence>
<evidence type="ECO:0000256" key="11">
    <source>
        <dbReference type="ARBA" id="ARBA00023303"/>
    </source>
</evidence>
<evidence type="ECO:0000256" key="2">
    <source>
        <dbReference type="ARBA" id="ARBA00006666"/>
    </source>
</evidence>
<keyword evidence="3 12" id="KW-0813">Transport</keyword>
<dbReference type="PRINTS" id="PR01333">
    <property type="entry name" value="2POREKCHANEL"/>
</dbReference>
<keyword evidence="18" id="KW-1185">Reference proteome</keyword>
<evidence type="ECO:0000256" key="7">
    <source>
        <dbReference type="ARBA" id="ARBA00022958"/>
    </source>
</evidence>
<keyword evidence="8 14" id="KW-1133">Transmembrane helix</keyword>
<dbReference type="PRINTS" id="PR01095">
    <property type="entry name" value="TASKCHANNEL"/>
</dbReference>
<feature type="transmembrane region" description="Helical" evidence="14">
    <location>
        <begin position="165"/>
        <end position="196"/>
    </location>
</feature>
<reference evidence="16" key="1">
    <citation type="journal article" date="2016" name="Sci. Rep.">
        <title>Molecular characterization of firefly nuptial gifts: a multi-omics approach sheds light on postcopulatory sexual selection.</title>
        <authorList>
            <person name="Al-Wathiqui N."/>
            <person name="Fallon T.R."/>
            <person name="South A."/>
            <person name="Weng J.K."/>
            <person name="Lewis S.M."/>
        </authorList>
    </citation>
    <scope>NUCLEOTIDE SEQUENCE</scope>
</reference>
<feature type="transmembrane region" description="Helical" evidence="14">
    <location>
        <begin position="203"/>
        <end position="223"/>
    </location>
</feature>
<evidence type="ECO:0000256" key="10">
    <source>
        <dbReference type="ARBA" id="ARBA00023136"/>
    </source>
</evidence>
<dbReference type="InterPro" id="IPR003280">
    <property type="entry name" value="2pore_dom_K_chnl"/>
</dbReference>
<evidence type="ECO:0000256" key="4">
    <source>
        <dbReference type="ARBA" id="ARBA00022538"/>
    </source>
</evidence>
<dbReference type="InterPro" id="IPR013099">
    <property type="entry name" value="K_chnl_dom"/>
</dbReference>
<evidence type="ECO:0000256" key="6">
    <source>
        <dbReference type="ARBA" id="ARBA00022826"/>
    </source>
</evidence>
<feature type="region of interest" description="Disordered" evidence="13">
    <location>
        <begin position="444"/>
        <end position="472"/>
    </location>
</feature>
<evidence type="ECO:0000256" key="14">
    <source>
        <dbReference type="SAM" id="Phobius"/>
    </source>
</evidence>
<evidence type="ECO:0000256" key="5">
    <source>
        <dbReference type="ARBA" id="ARBA00022692"/>
    </source>
</evidence>
<dbReference type="InterPro" id="IPR003092">
    <property type="entry name" value="2pore_dom_K_chnl_TASK"/>
</dbReference>
<feature type="transmembrane region" description="Helical" evidence="14">
    <location>
        <begin position="235"/>
        <end position="259"/>
    </location>
</feature>
<feature type="domain" description="Potassium channel" evidence="15">
    <location>
        <begin position="175"/>
        <end position="261"/>
    </location>
</feature>
<dbReference type="OrthoDB" id="297496at2759"/>
<evidence type="ECO:0000256" key="9">
    <source>
        <dbReference type="ARBA" id="ARBA00023065"/>
    </source>
</evidence>
<reference evidence="17" key="3">
    <citation type="submission" date="2019-08" db="EMBL/GenBank/DDBJ databases">
        <authorList>
            <consortium name="Photinus pyralis genome working group"/>
            <person name="Fallon T.R."/>
            <person name="Sander Lower S.E."/>
            <person name="Weng J.-K."/>
        </authorList>
    </citation>
    <scope>NUCLEOTIDE SEQUENCE</scope>
    <source>
        <strain evidence="17">1611_PpyrPB1</strain>
        <tissue evidence="17">Whole body</tissue>
    </source>
</reference>
<name>A0A1Y1NA30_PHOPY</name>